<dbReference type="Pfam" id="PF02655">
    <property type="entry name" value="ATP-grasp_3"/>
    <property type="match status" value="1"/>
</dbReference>
<evidence type="ECO:0000256" key="4">
    <source>
        <dbReference type="PROSITE-ProRule" id="PRU00409"/>
    </source>
</evidence>
<protein>
    <submittedName>
        <fullName evidence="6">Siderophore biosynthesis protein</fullName>
    </submittedName>
</protein>
<evidence type="ECO:0000256" key="3">
    <source>
        <dbReference type="ARBA" id="ARBA00022840"/>
    </source>
</evidence>
<dbReference type="Gene3D" id="3.30.470.20">
    <property type="entry name" value="ATP-grasp fold, B domain"/>
    <property type="match status" value="1"/>
</dbReference>
<dbReference type="SMART" id="SM01209">
    <property type="entry name" value="GARS_A"/>
    <property type="match status" value="1"/>
</dbReference>
<dbReference type="PANTHER" id="PTHR43585:SF2">
    <property type="entry name" value="ATP-GRASP ENZYME FSQD"/>
    <property type="match status" value="1"/>
</dbReference>
<keyword evidence="7" id="KW-1185">Reference proteome</keyword>
<dbReference type="OrthoDB" id="9765608at2"/>
<evidence type="ECO:0000256" key="2">
    <source>
        <dbReference type="ARBA" id="ARBA00022741"/>
    </source>
</evidence>
<dbReference type="GO" id="GO:0005524">
    <property type="term" value="F:ATP binding"/>
    <property type="evidence" value="ECO:0007669"/>
    <property type="project" value="UniProtKB-UniRule"/>
</dbReference>
<dbReference type="InterPro" id="IPR003806">
    <property type="entry name" value="ATP-grasp_PylC-type"/>
</dbReference>
<keyword evidence="1" id="KW-0436">Ligase</keyword>
<sequence>MPALILLTHVLTDAVNEGFLPAARRLGLNVTLLTDQAEAHRRYFAAKDRAAYPDHILQCDVFDPFAVIDAITRTDPKPAAIFSNSDHLQTSTALAAAYFGLPGKDWKTTYRAKNKAAMRAQFRELGIDTLWYAVVTREDQLSELSDVPFPCVAKPREGVASQLVRFCADAEELRGHCRTIWSADPGRAVLIEDYIAGKLYTLETLGDGQNLHVLGGFHVTLSPPPDFIEIEGHWGDWLTGAQRDEVVRQIRAVGVCFGSCHTEFVLTPQGPRIIEINYRTVGDHMEFMLEHTLDIALFDKILCIHLGEPVEGLHLADRVAGIRYFPTERAGTLCAAPEDSLRIEGDLRVQFRRLRHPGDHIRVTRSNKDYLGILSVSAASQGTVDAAIASESARFSWAFE</sequence>
<dbReference type="SUPFAM" id="SSF56059">
    <property type="entry name" value="Glutathione synthetase ATP-binding domain-like"/>
    <property type="match status" value="1"/>
</dbReference>
<feature type="domain" description="ATP-grasp" evidence="5">
    <location>
        <begin position="119"/>
        <end position="306"/>
    </location>
</feature>
<comment type="caution">
    <text evidence="6">The sequence shown here is derived from an EMBL/GenBank/DDBJ whole genome shotgun (WGS) entry which is preliminary data.</text>
</comment>
<dbReference type="Proteomes" id="UP000245890">
    <property type="component" value="Unassembled WGS sequence"/>
</dbReference>
<proteinExistence type="predicted"/>
<gene>
    <name evidence="6" type="ORF">DD559_08030</name>
</gene>
<organism evidence="6 7">
    <name type="scientific">Sphingomonas pokkalii</name>
    <dbReference type="NCBI Taxonomy" id="2175090"/>
    <lineage>
        <taxon>Bacteria</taxon>
        <taxon>Pseudomonadati</taxon>
        <taxon>Pseudomonadota</taxon>
        <taxon>Alphaproteobacteria</taxon>
        <taxon>Sphingomonadales</taxon>
        <taxon>Sphingomonadaceae</taxon>
        <taxon>Sphingomonas</taxon>
    </lineage>
</organism>
<evidence type="ECO:0000259" key="5">
    <source>
        <dbReference type="PROSITE" id="PS50975"/>
    </source>
</evidence>
<name>A0A2U0SD31_9SPHN</name>
<keyword evidence="2 4" id="KW-0547">Nucleotide-binding</keyword>
<evidence type="ECO:0000313" key="6">
    <source>
        <dbReference type="EMBL" id="PVX29283.1"/>
    </source>
</evidence>
<dbReference type="EMBL" id="QENQ01000001">
    <property type="protein sequence ID" value="PVX29283.1"/>
    <property type="molecule type" value="Genomic_DNA"/>
</dbReference>
<evidence type="ECO:0000256" key="1">
    <source>
        <dbReference type="ARBA" id="ARBA00022598"/>
    </source>
</evidence>
<dbReference type="GO" id="GO:0016874">
    <property type="term" value="F:ligase activity"/>
    <property type="evidence" value="ECO:0007669"/>
    <property type="project" value="UniProtKB-KW"/>
</dbReference>
<dbReference type="GO" id="GO:0046872">
    <property type="term" value="F:metal ion binding"/>
    <property type="evidence" value="ECO:0007669"/>
    <property type="project" value="InterPro"/>
</dbReference>
<evidence type="ECO:0000313" key="7">
    <source>
        <dbReference type="Proteomes" id="UP000245890"/>
    </source>
</evidence>
<keyword evidence="3 4" id="KW-0067">ATP-binding</keyword>
<reference evidence="6 7" key="1">
    <citation type="submission" date="2018-05" db="EMBL/GenBank/DDBJ databases">
        <title>Description of Sphingomonas pokkalii sp nov, isolated from the rhizosphere of saline tolerant pokkali rice and its draft genome analysis.</title>
        <authorList>
            <person name="Menon R."/>
            <person name="Kumari S."/>
            <person name="Rameshkumar N."/>
        </authorList>
    </citation>
    <scope>NUCLEOTIDE SEQUENCE [LARGE SCALE GENOMIC DNA]</scope>
    <source>
        <strain evidence="6 7">L3B27</strain>
    </source>
</reference>
<dbReference type="PANTHER" id="PTHR43585">
    <property type="entry name" value="FUMIPYRROLE BIOSYNTHESIS PROTEIN C"/>
    <property type="match status" value="1"/>
</dbReference>
<dbReference type="RefSeq" id="WP_116468722.1">
    <property type="nucleotide sequence ID" value="NZ_QENQ01000001.1"/>
</dbReference>
<dbReference type="InterPro" id="IPR052032">
    <property type="entry name" value="ATP-dep_AA_Ligase"/>
</dbReference>
<dbReference type="InterPro" id="IPR011761">
    <property type="entry name" value="ATP-grasp"/>
</dbReference>
<dbReference type="AlphaFoldDB" id="A0A2U0SD31"/>
<dbReference type="PROSITE" id="PS50975">
    <property type="entry name" value="ATP_GRASP"/>
    <property type="match status" value="1"/>
</dbReference>
<accession>A0A2U0SD31</accession>